<evidence type="ECO:0000313" key="3">
    <source>
        <dbReference type="Proteomes" id="UP000253318"/>
    </source>
</evidence>
<evidence type="ECO:0008006" key="4">
    <source>
        <dbReference type="Google" id="ProtNLM"/>
    </source>
</evidence>
<keyword evidence="3" id="KW-1185">Reference proteome</keyword>
<sequence>MLPTADAALTDRDPGLPSLRTLLDPDALRERLAALLPAGAEPPMRVRVDLLDYLPGGPGRPARAAAVLEYADRTRRAVLTAHPADSGLPEPPAGEARPRPAPSAPGALDTGELDDPGWPGTLADPEHGLTATAAAADPDLPALRHFTSAAGAFAPLPGGRVRTLRHEPGRRWTGRAEDADGRPGYAVRCRAGGVNVAAHLALAAAGVPVPDIGRVSRYGVLATRWVPGGTLADLLAAADPASADALAAAGALLARIHAVAPPRELPGPGPAPDTAAAARAVAALLPDLAERAAAVAGAARAAVERADRAGDPPVLSPGAFSADRLAAGERLSPLHLERVRVTHPAEDLAEFAAGEIAAGRVPAGAPLERVLGPLLDGYLAAAPRGGTAACRALAARTAGALLRRAVRPFRHRDPHWPERTAELLAAAEVLSNG</sequence>
<dbReference type="SUPFAM" id="SSF56112">
    <property type="entry name" value="Protein kinase-like (PK-like)"/>
    <property type="match status" value="1"/>
</dbReference>
<dbReference type="Proteomes" id="UP000253318">
    <property type="component" value="Unassembled WGS sequence"/>
</dbReference>
<comment type="caution">
    <text evidence="2">The sequence shown here is derived from an EMBL/GenBank/DDBJ whole genome shotgun (WGS) entry which is preliminary data.</text>
</comment>
<dbReference type="InterPro" id="IPR011009">
    <property type="entry name" value="Kinase-like_dom_sf"/>
</dbReference>
<dbReference type="RefSeq" id="WP_114397404.1">
    <property type="nucleotide sequence ID" value="NZ_QEIM01000035.1"/>
</dbReference>
<protein>
    <recommendedName>
        <fullName evidence="4">Aminoglycoside phosphotransferase domain-containing protein</fullName>
    </recommendedName>
</protein>
<reference evidence="2 3" key="1">
    <citation type="submission" date="2018-04" db="EMBL/GenBank/DDBJ databases">
        <title>Novel actinobacteria from marine sediment.</title>
        <authorList>
            <person name="Ng Z.Y."/>
            <person name="Tan G.Y.A."/>
        </authorList>
    </citation>
    <scope>NUCLEOTIDE SEQUENCE [LARGE SCALE GENOMIC DNA]</scope>
    <source>
        <strain evidence="2 3">TPS81</strain>
    </source>
</reference>
<name>A0A368T451_9ACTN</name>
<evidence type="ECO:0000313" key="2">
    <source>
        <dbReference type="EMBL" id="RCV57328.1"/>
    </source>
</evidence>
<evidence type="ECO:0000256" key="1">
    <source>
        <dbReference type="SAM" id="MobiDB-lite"/>
    </source>
</evidence>
<dbReference type="EMBL" id="QEIN01000113">
    <property type="protein sequence ID" value="RCV57328.1"/>
    <property type="molecule type" value="Genomic_DNA"/>
</dbReference>
<dbReference type="OrthoDB" id="9797603at2"/>
<dbReference type="AlphaFoldDB" id="A0A368T451"/>
<feature type="region of interest" description="Disordered" evidence="1">
    <location>
        <begin position="81"/>
        <end position="126"/>
    </location>
</feature>
<proteinExistence type="predicted"/>
<gene>
    <name evidence="2" type="ORF">DEF24_15355</name>
</gene>
<organism evidence="2 3">
    <name type="scientific">Marinitenerispora sediminis</name>
    <dbReference type="NCBI Taxonomy" id="1931232"/>
    <lineage>
        <taxon>Bacteria</taxon>
        <taxon>Bacillati</taxon>
        <taxon>Actinomycetota</taxon>
        <taxon>Actinomycetes</taxon>
        <taxon>Streptosporangiales</taxon>
        <taxon>Nocardiopsidaceae</taxon>
        <taxon>Marinitenerispora</taxon>
    </lineage>
</organism>
<accession>A0A368T451</accession>